<comment type="subcellular location">
    <subcellularLocation>
        <location evidence="1">Membrane</location>
        <topology evidence="1">Multi-pass membrane protein</topology>
    </subcellularLocation>
</comment>
<feature type="transmembrane region" description="Helical" evidence="5">
    <location>
        <begin position="297"/>
        <end position="317"/>
    </location>
</feature>
<evidence type="ECO:0000256" key="3">
    <source>
        <dbReference type="ARBA" id="ARBA00022989"/>
    </source>
</evidence>
<sequence>MTEILRAALVIARRDFSAVILSKTFILFLLGPLFPVVIGMAFGGLGEKITTEGLRPTVGVAMPAADAARMERAHRLLVDRLGKENLPRLRRAPAGDPRALLAQSDARFLAVVSGTVEHPVLTGKAGDLGWLEGDIGLIASAALAGERLPHVRVEKRPVAASAGADAQSRLLTGRAAQILIFLLTMLLAGMVLSNLVEEKTNKIIEILAAAVPIDAVFLGKLMAMLAMSFVGICFWGSGVFVALMAFAGPNMMPPTPAVGWPVFLLLGTIYFSTAYTLLGSLFLGIGAQAATVREVQTLNMPVTMAQMVIFFFATYAVDHMGSPSEIAAAVFPFSSPFVMIARAAQDTAIWPHLVAIVWQAVWVALIIRLGVWLFRRHVLKSGGARSRGLFRRRSAPAA</sequence>
<keyword evidence="2 5" id="KW-0812">Transmembrane</keyword>
<evidence type="ECO:0000256" key="2">
    <source>
        <dbReference type="ARBA" id="ARBA00022692"/>
    </source>
</evidence>
<keyword evidence="4 5" id="KW-0472">Membrane</keyword>
<dbReference type="RefSeq" id="WP_167304216.1">
    <property type="nucleotide sequence ID" value="NZ_JAASQR010000003.1"/>
</dbReference>
<accession>A0A846M5Y5</accession>
<feature type="domain" description="ABC-2 type transporter transmembrane" evidence="6">
    <location>
        <begin position="176"/>
        <end position="366"/>
    </location>
</feature>
<evidence type="ECO:0000313" key="8">
    <source>
        <dbReference type="Proteomes" id="UP000576821"/>
    </source>
</evidence>
<feature type="transmembrane region" description="Helical" evidence="5">
    <location>
        <begin position="178"/>
        <end position="196"/>
    </location>
</feature>
<organism evidence="7 8">
    <name type="scientific">Sphingobium vermicomposti</name>
    <dbReference type="NCBI Taxonomy" id="529005"/>
    <lineage>
        <taxon>Bacteria</taxon>
        <taxon>Pseudomonadati</taxon>
        <taxon>Pseudomonadota</taxon>
        <taxon>Alphaproteobacteria</taxon>
        <taxon>Sphingomonadales</taxon>
        <taxon>Sphingomonadaceae</taxon>
        <taxon>Sphingobium</taxon>
    </lineage>
</organism>
<gene>
    <name evidence="7" type="ORF">FHS54_002656</name>
</gene>
<keyword evidence="3 5" id="KW-1133">Transmembrane helix</keyword>
<evidence type="ECO:0000256" key="4">
    <source>
        <dbReference type="ARBA" id="ARBA00023136"/>
    </source>
</evidence>
<evidence type="ECO:0000313" key="7">
    <source>
        <dbReference type="EMBL" id="NIJ17667.1"/>
    </source>
</evidence>
<dbReference type="Pfam" id="PF12698">
    <property type="entry name" value="ABC2_membrane_3"/>
    <property type="match status" value="1"/>
</dbReference>
<keyword evidence="8" id="KW-1185">Reference proteome</keyword>
<feature type="transmembrane region" description="Helical" evidence="5">
    <location>
        <begin position="260"/>
        <end position="285"/>
    </location>
</feature>
<comment type="caution">
    <text evidence="7">The sequence shown here is derived from an EMBL/GenBank/DDBJ whole genome shotgun (WGS) entry which is preliminary data.</text>
</comment>
<dbReference type="InterPro" id="IPR013525">
    <property type="entry name" value="ABC2_TM"/>
</dbReference>
<protein>
    <submittedName>
        <fullName evidence="7">ABC-2 type transport system permease protein</fullName>
    </submittedName>
</protein>
<name>A0A846M5Y5_9SPHN</name>
<dbReference type="GO" id="GO:0016020">
    <property type="term" value="C:membrane"/>
    <property type="evidence" value="ECO:0007669"/>
    <property type="project" value="UniProtKB-SubCell"/>
</dbReference>
<evidence type="ECO:0000256" key="5">
    <source>
        <dbReference type="SAM" id="Phobius"/>
    </source>
</evidence>
<dbReference type="EMBL" id="JAASQR010000003">
    <property type="protein sequence ID" value="NIJ17667.1"/>
    <property type="molecule type" value="Genomic_DNA"/>
</dbReference>
<proteinExistence type="predicted"/>
<dbReference type="Proteomes" id="UP000576821">
    <property type="component" value="Unassembled WGS sequence"/>
</dbReference>
<reference evidence="7 8" key="1">
    <citation type="submission" date="2020-03" db="EMBL/GenBank/DDBJ databases">
        <title>Genomic Encyclopedia of Type Strains, Phase IV (KMG-IV): sequencing the most valuable type-strain genomes for metagenomic binning, comparative biology and taxonomic classification.</title>
        <authorList>
            <person name="Goeker M."/>
        </authorList>
    </citation>
    <scope>NUCLEOTIDE SEQUENCE [LARGE SCALE GENOMIC DNA]</scope>
    <source>
        <strain evidence="7 8">DSM 21299</strain>
    </source>
</reference>
<feature type="transmembrane region" description="Helical" evidence="5">
    <location>
        <begin position="25"/>
        <end position="45"/>
    </location>
</feature>
<dbReference type="AlphaFoldDB" id="A0A846M5Y5"/>
<evidence type="ECO:0000256" key="1">
    <source>
        <dbReference type="ARBA" id="ARBA00004141"/>
    </source>
</evidence>
<feature type="transmembrane region" description="Helical" evidence="5">
    <location>
        <begin position="349"/>
        <end position="371"/>
    </location>
</feature>
<feature type="transmembrane region" description="Helical" evidence="5">
    <location>
        <begin position="225"/>
        <end position="248"/>
    </location>
</feature>
<dbReference type="GO" id="GO:0140359">
    <property type="term" value="F:ABC-type transporter activity"/>
    <property type="evidence" value="ECO:0007669"/>
    <property type="project" value="InterPro"/>
</dbReference>
<evidence type="ECO:0000259" key="6">
    <source>
        <dbReference type="Pfam" id="PF12698"/>
    </source>
</evidence>